<dbReference type="PATRIC" id="fig|35806.4.peg.2486"/>
<dbReference type="Proteomes" id="UP000064912">
    <property type="component" value="Chromosome"/>
</dbReference>
<evidence type="ECO:0000259" key="6">
    <source>
        <dbReference type="PROSITE" id="PS51686"/>
    </source>
</evidence>
<dbReference type="Pfam" id="PF01189">
    <property type="entry name" value="Methyltr_RsmB-F"/>
    <property type="match status" value="1"/>
</dbReference>
<evidence type="ECO:0000313" key="7">
    <source>
        <dbReference type="EMBL" id="BAQ69561.1"/>
    </source>
</evidence>
<dbReference type="GO" id="GO:0008173">
    <property type="term" value="F:RNA methyltransferase activity"/>
    <property type="evidence" value="ECO:0007669"/>
    <property type="project" value="InterPro"/>
</dbReference>
<dbReference type="InterPro" id="IPR029063">
    <property type="entry name" value="SAM-dependent_MTases_sf"/>
</dbReference>
<dbReference type="PRINTS" id="PR02008">
    <property type="entry name" value="RCMTFAMILY"/>
</dbReference>
<dbReference type="Gene3D" id="3.40.50.150">
    <property type="entry name" value="Vaccinia Virus protein VP39"/>
    <property type="match status" value="1"/>
</dbReference>
<name>A0A0D6B3B8_RHOSU</name>
<comment type="caution">
    <text evidence="5">Lacks conserved residue(s) required for the propagation of feature annotation.</text>
</comment>
<feature type="binding site" evidence="5">
    <location>
        <position position="291"/>
    </location>
    <ligand>
        <name>S-adenosyl-L-methionine</name>
        <dbReference type="ChEBI" id="CHEBI:59789"/>
    </ligand>
</feature>
<dbReference type="PANTHER" id="PTHR22807:SF53">
    <property type="entry name" value="RIBOSOMAL RNA SMALL SUBUNIT METHYLTRANSFERASE B-RELATED"/>
    <property type="match status" value="1"/>
</dbReference>
<dbReference type="CDD" id="cd02440">
    <property type="entry name" value="AdoMet_MTases"/>
    <property type="match status" value="1"/>
</dbReference>
<accession>A0A0D6B3B8</accession>
<dbReference type="InterPro" id="IPR001678">
    <property type="entry name" value="MeTrfase_RsmB-F_NOP2_dom"/>
</dbReference>
<evidence type="ECO:0000313" key="8">
    <source>
        <dbReference type="Proteomes" id="UP000064912"/>
    </source>
</evidence>
<evidence type="ECO:0000256" key="4">
    <source>
        <dbReference type="ARBA" id="ARBA00022884"/>
    </source>
</evidence>
<feature type="domain" description="SAM-dependent MTase RsmB/NOP-type" evidence="6">
    <location>
        <begin position="138"/>
        <end position="391"/>
    </location>
</feature>
<keyword evidence="1 5" id="KW-0489">Methyltransferase</keyword>
<dbReference type="Pfam" id="PF22458">
    <property type="entry name" value="RsmF-B_ferredox"/>
    <property type="match status" value="1"/>
</dbReference>
<keyword evidence="4 5" id="KW-0694">RNA-binding</keyword>
<proteinExistence type="inferred from homology"/>
<comment type="similarity">
    <text evidence="5">Belongs to the class I-like SAM-binding methyltransferase superfamily. RsmB/NOP family.</text>
</comment>
<dbReference type="eggNOG" id="COG0144">
    <property type="taxonomic scope" value="Bacteria"/>
</dbReference>
<organism evidence="7 8">
    <name type="scientific">Rhodovulum sulfidophilum</name>
    <name type="common">Rhodobacter sulfidophilus</name>
    <dbReference type="NCBI Taxonomy" id="35806"/>
    <lineage>
        <taxon>Bacteria</taxon>
        <taxon>Pseudomonadati</taxon>
        <taxon>Pseudomonadota</taxon>
        <taxon>Alphaproteobacteria</taxon>
        <taxon>Rhodobacterales</taxon>
        <taxon>Paracoccaceae</taxon>
        <taxon>Rhodovulum</taxon>
    </lineage>
</organism>
<dbReference type="EMBL" id="AP014800">
    <property type="protein sequence ID" value="BAQ69561.1"/>
    <property type="molecule type" value="Genomic_DNA"/>
</dbReference>
<dbReference type="SUPFAM" id="SSF53335">
    <property type="entry name" value="S-adenosyl-L-methionine-dependent methyltransferases"/>
    <property type="match status" value="1"/>
</dbReference>
<keyword evidence="3 5" id="KW-0949">S-adenosyl-L-methionine</keyword>
<dbReference type="KEGG" id="rsu:NHU_02410"/>
<dbReference type="PROSITE" id="PS51686">
    <property type="entry name" value="SAM_MT_RSMB_NOP"/>
    <property type="match status" value="1"/>
</dbReference>
<dbReference type="AlphaFoldDB" id="A0A0D6B3B8"/>
<feature type="active site" description="Nucleophile" evidence="5">
    <location>
        <position position="344"/>
    </location>
</feature>
<dbReference type="GO" id="GO:0003723">
    <property type="term" value="F:RNA binding"/>
    <property type="evidence" value="ECO:0007669"/>
    <property type="project" value="UniProtKB-UniRule"/>
</dbReference>
<gene>
    <name evidence="7" type="ORF">NHU_02410</name>
</gene>
<evidence type="ECO:0000256" key="5">
    <source>
        <dbReference type="PROSITE-ProRule" id="PRU01023"/>
    </source>
</evidence>
<dbReference type="PANTHER" id="PTHR22807">
    <property type="entry name" value="NOP2 YEAST -RELATED NOL1/NOP2/FMU SUN DOMAIN-CONTAINING"/>
    <property type="match status" value="1"/>
</dbReference>
<feature type="binding site" evidence="5">
    <location>
        <position position="251"/>
    </location>
    <ligand>
        <name>S-adenosyl-L-methionine</name>
        <dbReference type="ChEBI" id="CHEBI:59789"/>
    </ligand>
</feature>
<evidence type="ECO:0000256" key="3">
    <source>
        <dbReference type="ARBA" id="ARBA00022691"/>
    </source>
</evidence>
<dbReference type="InterPro" id="IPR023267">
    <property type="entry name" value="RCMT"/>
</dbReference>
<evidence type="ECO:0000256" key="2">
    <source>
        <dbReference type="ARBA" id="ARBA00022679"/>
    </source>
</evidence>
<dbReference type="InterPro" id="IPR049560">
    <property type="entry name" value="MeTrfase_RsmB-F_NOP2_cat"/>
</dbReference>
<evidence type="ECO:0000256" key="1">
    <source>
        <dbReference type="ARBA" id="ARBA00022603"/>
    </source>
</evidence>
<reference evidence="7 8" key="1">
    <citation type="submission" date="2015-02" db="EMBL/GenBank/DDBJ databases">
        <title>Genome sequene of Rhodovulum sulfidophilum DSM 2351.</title>
        <authorList>
            <person name="Nagao N."/>
        </authorList>
    </citation>
    <scope>NUCLEOTIDE SEQUENCE [LARGE SCALE GENOMIC DNA]</scope>
    <source>
        <strain evidence="7 8">DSM 2351</strain>
    </source>
</reference>
<dbReference type="InterPro" id="IPR054728">
    <property type="entry name" value="RsmB-like_ferredoxin"/>
</dbReference>
<sequence>MTPAARIAAAAELLDAWRAGAPAEKLLTTWARQNRFAGSKDRAAIRDHVFDAIRCLRSFAALGGAATGRGLMLGMLRAAGTDPDTVFTGLGHAPAPLGPEERAPGPALADLPEPVACDCPEALEGLLRESLGADFRPVMERLRQRAPVFLRVNTRLGDPAAVAARLADEGIETRPHALSPTALEVVAGARRVHLSRAFAEGLVELQDAASQAVADMMPLAEAARVLDYCAGGGGKTLAMAARGGARHFAHDAAPQRMRDLPARADRAGVAVQCLEGPALEEAAPFELVLCDVPCSGSGAWRRSPEAKWRTSPADLARLTALQEEILDRAAGLVAPGGYLAYATCSLLAVENGARIGRFLDAFPDWVLRSERRLRPLDGGDGFYAAVMRRPG</sequence>
<dbReference type="GO" id="GO:0001510">
    <property type="term" value="P:RNA methylation"/>
    <property type="evidence" value="ECO:0007669"/>
    <property type="project" value="InterPro"/>
</dbReference>
<protein>
    <submittedName>
        <fullName evidence="7">Fmu domain protein</fullName>
    </submittedName>
</protein>
<keyword evidence="2 5" id="KW-0808">Transferase</keyword>